<accession>A0A1G6TV46</accession>
<dbReference type="InterPro" id="IPR029063">
    <property type="entry name" value="SAM-dependent_MTases_sf"/>
</dbReference>
<dbReference type="CDD" id="cd11715">
    <property type="entry name" value="THUMP_AdoMetMT"/>
    <property type="match status" value="1"/>
</dbReference>
<keyword evidence="2" id="KW-0808">Transferase</keyword>
<dbReference type="RefSeq" id="WP_068308581.1">
    <property type="nucleotide sequence ID" value="NZ_FNAK01000001.1"/>
</dbReference>
<dbReference type="InterPro" id="IPR054170">
    <property type="entry name" value="RlmL_1st"/>
</dbReference>
<dbReference type="PROSITE" id="PS00092">
    <property type="entry name" value="N6_MTASE"/>
    <property type="match status" value="1"/>
</dbReference>
<feature type="domain" description="Ribosomal RNA large subunit methyltransferase K/L-like methyltransferase" evidence="3">
    <location>
        <begin position="160"/>
        <end position="358"/>
    </location>
</feature>
<evidence type="ECO:0000256" key="1">
    <source>
        <dbReference type="ARBA" id="ARBA00022603"/>
    </source>
</evidence>
<dbReference type="PRINTS" id="PR00507">
    <property type="entry name" value="N12N6MTFRASE"/>
</dbReference>
<gene>
    <name evidence="5" type="ORF">SAMN04488071_0364</name>
</gene>
<dbReference type="GO" id="GO:0003676">
    <property type="term" value="F:nucleic acid binding"/>
    <property type="evidence" value="ECO:0007669"/>
    <property type="project" value="InterPro"/>
</dbReference>
<dbReference type="Pfam" id="PF22020">
    <property type="entry name" value="RlmL_1st"/>
    <property type="match status" value="1"/>
</dbReference>
<organism evidence="5 6">
    <name type="scientific">Kordiimonas lacus</name>
    <dbReference type="NCBI Taxonomy" id="637679"/>
    <lineage>
        <taxon>Bacteria</taxon>
        <taxon>Pseudomonadati</taxon>
        <taxon>Pseudomonadota</taxon>
        <taxon>Alphaproteobacteria</taxon>
        <taxon>Kordiimonadales</taxon>
        <taxon>Kordiimonadaceae</taxon>
        <taxon>Kordiimonas</taxon>
    </lineage>
</organism>
<keyword evidence="6" id="KW-1185">Reference proteome</keyword>
<sequence length="374" mass="41049">MNTNDDLEIFLVTVPGLEPALLAEATERGFDGAEATTGGVTVRGGWPEVWRANLELRGASKVLVRLVEFRVMHLAKLDKLARKFPWGETLRRDVPVRVEVTCKKSRIYHHKAAAERIEKAITEEFGGTISPDAEVCIKARIFDDMCTISVDTSGESLHKRGHKEAVNKAPMRENLAALLLRECGFKGTEPVVDPMCGSGTFVIEAAEMALGLNPGRSRTFAFEQLVGFDKAAWRKMTKLKPNPQTDVRFHGFDRDKGAVAMCDANAERAGVKHITHFDQLTISRLKAPEGPAGLVIINPPYGVRIGELNKLRSLYQSLGNTLKAEFAGWRVGLVTNSDELARTTGLKFRKAKTRFSHGGIPVTLYQTAPLASGG</sequence>
<dbReference type="PROSITE" id="PS01261">
    <property type="entry name" value="UPF0020"/>
    <property type="match status" value="1"/>
</dbReference>
<dbReference type="EMBL" id="FNAK01000001">
    <property type="protein sequence ID" value="SDD32784.1"/>
    <property type="molecule type" value="Genomic_DNA"/>
</dbReference>
<dbReference type="GO" id="GO:0008990">
    <property type="term" value="F:rRNA (guanine-N2-)-methyltransferase activity"/>
    <property type="evidence" value="ECO:0007669"/>
    <property type="project" value="TreeGrafter"/>
</dbReference>
<evidence type="ECO:0000256" key="2">
    <source>
        <dbReference type="ARBA" id="ARBA00022679"/>
    </source>
</evidence>
<dbReference type="OrthoDB" id="9809404at2"/>
<dbReference type="InterPro" id="IPR053943">
    <property type="entry name" value="RlmKL-like_Mtase_CS"/>
</dbReference>
<dbReference type="SUPFAM" id="SSF53335">
    <property type="entry name" value="S-adenosyl-L-methionine-dependent methyltransferases"/>
    <property type="match status" value="1"/>
</dbReference>
<dbReference type="AlphaFoldDB" id="A0A1G6TV46"/>
<keyword evidence="1 5" id="KW-0489">Methyltransferase</keyword>
<dbReference type="InterPro" id="IPR000241">
    <property type="entry name" value="RlmKL-like_Mtase"/>
</dbReference>
<evidence type="ECO:0000259" key="3">
    <source>
        <dbReference type="Pfam" id="PF01170"/>
    </source>
</evidence>
<dbReference type="PANTHER" id="PTHR47313:SF1">
    <property type="entry name" value="RIBOSOMAL RNA LARGE SUBUNIT METHYLTRANSFERASE K_L"/>
    <property type="match status" value="1"/>
</dbReference>
<protein>
    <submittedName>
        <fullName evidence="5">Putative N6-adenine-specific DNA methylase</fullName>
    </submittedName>
</protein>
<dbReference type="Gene3D" id="3.30.2130.30">
    <property type="match status" value="1"/>
</dbReference>
<feature type="domain" description="RlmL ferredoxin-like" evidence="4">
    <location>
        <begin position="8"/>
        <end position="63"/>
    </location>
</feature>
<dbReference type="GO" id="GO:0070043">
    <property type="term" value="F:rRNA (guanine-N7-)-methyltransferase activity"/>
    <property type="evidence" value="ECO:0007669"/>
    <property type="project" value="TreeGrafter"/>
</dbReference>
<dbReference type="Proteomes" id="UP000183685">
    <property type="component" value="Unassembled WGS sequence"/>
</dbReference>
<dbReference type="STRING" id="637679.GCA_001550055_00526"/>
<evidence type="ECO:0000313" key="6">
    <source>
        <dbReference type="Proteomes" id="UP000183685"/>
    </source>
</evidence>
<dbReference type="PANTHER" id="PTHR47313">
    <property type="entry name" value="RIBOSOMAL RNA LARGE SUBUNIT METHYLTRANSFERASE K/L"/>
    <property type="match status" value="1"/>
</dbReference>
<evidence type="ECO:0000313" key="5">
    <source>
        <dbReference type="EMBL" id="SDD32784.1"/>
    </source>
</evidence>
<reference evidence="5 6" key="1">
    <citation type="submission" date="2016-10" db="EMBL/GenBank/DDBJ databases">
        <authorList>
            <person name="de Groot N.N."/>
        </authorList>
    </citation>
    <scope>NUCLEOTIDE SEQUENCE [LARGE SCALE GENOMIC DNA]</scope>
    <source>
        <strain evidence="5 6">CGMCC 1.9109</strain>
    </source>
</reference>
<proteinExistence type="predicted"/>
<dbReference type="Gene3D" id="3.40.50.150">
    <property type="entry name" value="Vaccinia Virus protein VP39"/>
    <property type="match status" value="1"/>
</dbReference>
<dbReference type="InterPro" id="IPR002052">
    <property type="entry name" value="DNA_methylase_N6_adenine_CS"/>
</dbReference>
<dbReference type="Pfam" id="PF01170">
    <property type="entry name" value="UPF0020"/>
    <property type="match status" value="1"/>
</dbReference>
<evidence type="ECO:0000259" key="4">
    <source>
        <dbReference type="Pfam" id="PF22020"/>
    </source>
</evidence>
<name>A0A1G6TV46_9PROT</name>